<dbReference type="AlphaFoldDB" id="A0A150QZV8"/>
<proteinExistence type="predicted"/>
<comment type="caution">
    <text evidence="1">The sequence shown here is derived from an EMBL/GenBank/DDBJ whole genome shotgun (WGS) entry which is preliminary data.</text>
</comment>
<reference evidence="1 2" key="1">
    <citation type="submission" date="2014-02" db="EMBL/GenBank/DDBJ databases">
        <title>The small core and large imbalanced accessory genome model reveals a collaborative survival strategy of Sorangium cellulosum strains in nature.</title>
        <authorList>
            <person name="Han K."/>
            <person name="Peng R."/>
            <person name="Blom J."/>
            <person name="Li Y.-Z."/>
        </authorList>
    </citation>
    <scope>NUCLEOTIDE SEQUENCE [LARGE SCALE GENOMIC DNA]</scope>
    <source>
        <strain evidence="1 2">So0008-312</strain>
    </source>
</reference>
<dbReference type="OrthoDB" id="5516886at2"/>
<dbReference type="RefSeq" id="WP_061605720.1">
    <property type="nucleotide sequence ID" value="NZ_JEMA01000186.1"/>
</dbReference>
<protein>
    <submittedName>
        <fullName evidence="1">Uncharacterized protein</fullName>
    </submittedName>
</protein>
<accession>A0A150QZV8</accession>
<evidence type="ECO:0000313" key="2">
    <source>
        <dbReference type="Proteomes" id="UP000075260"/>
    </source>
</evidence>
<dbReference type="EMBL" id="JEMA01000186">
    <property type="protein sequence ID" value="KYF73540.1"/>
    <property type="molecule type" value="Genomic_DNA"/>
</dbReference>
<organism evidence="1 2">
    <name type="scientific">Sorangium cellulosum</name>
    <name type="common">Polyangium cellulosum</name>
    <dbReference type="NCBI Taxonomy" id="56"/>
    <lineage>
        <taxon>Bacteria</taxon>
        <taxon>Pseudomonadati</taxon>
        <taxon>Myxococcota</taxon>
        <taxon>Polyangia</taxon>
        <taxon>Polyangiales</taxon>
        <taxon>Polyangiaceae</taxon>
        <taxon>Sorangium</taxon>
    </lineage>
</organism>
<sequence length="222" mass="23618">MGEVIRKDAPADDIIGDVRATLQSASAKGGSLRELAEQRLVPVLTLFDGVEAQRNAARSEAEPLLAKVEAESARADDALGKVADDVWNAVGRPTADPALSILFPGGMAYFADHEDGDITGQPDRLEVLAQLLGSGIHPKLSLDKAQAAAAEVKSAAAALRSTVEATRLPLERLSVLDRIRAAVAKSAHIELVHLKRLYKAAGFSEAEIHGVIPDRGRARRRL</sequence>
<gene>
    <name evidence="1" type="ORF">BE15_15865</name>
</gene>
<dbReference type="Proteomes" id="UP000075260">
    <property type="component" value="Unassembled WGS sequence"/>
</dbReference>
<name>A0A150QZV8_SORCE</name>
<evidence type="ECO:0000313" key="1">
    <source>
        <dbReference type="EMBL" id="KYF73540.1"/>
    </source>
</evidence>